<dbReference type="Gene3D" id="1.10.390.10">
    <property type="entry name" value="Neutral Protease Domain 2"/>
    <property type="match status" value="1"/>
</dbReference>
<protein>
    <submittedName>
        <fullName evidence="2">Aminopeptidase</fullName>
    </submittedName>
</protein>
<evidence type="ECO:0000313" key="3">
    <source>
        <dbReference type="Proteomes" id="UP000830454"/>
    </source>
</evidence>
<organism evidence="2 3">
    <name type="scientific">Flavobacterium sediminilitoris</name>
    <dbReference type="NCBI Taxonomy" id="2024526"/>
    <lineage>
        <taxon>Bacteria</taxon>
        <taxon>Pseudomonadati</taxon>
        <taxon>Bacteroidota</taxon>
        <taxon>Flavobacteriia</taxon>
        <taxon>Flavobacteriales</taxon>
        <taxon>Flavobacteriaceae</taxon>
        <taxon>Flavobacterium</taxon>
    </lineage>
</organism>
<dbReference type="EMBL" id="CP090145">
    <property type="protein sequence ID" value="UOX32890.1"/>
    <property type="molecule type" value="Genomic_DNA"/>
</dbReference>
<dbReference type="Proteomes" id="UP000830454">
    <property type="component" value="Chromosome"/>
</dbReference>
<sequence>MKIKSLILFIISSFGFAQHTSFLNVRANTNENTLLIKQELNYVNNTNDTIYSIALNDWNNAFSSKNSALAKRFSDEYIRAFHLAKDNDRGATTINTILDINFQPLSWHRNEKHVDIVHVKLSKPITPFSNQKITLSYTVKIPNDRFTRYGFNNDGRLYLKNWFLAPARFEDKQFIIQSNENLDDISNALSDYEIIFEIPKNYFITCDLNTDNEIEVTNKEYNTYKFTGKNKSDVTAIISTEEKFINYKNEIIEVSSNLNTKLENVQKAIIIDKITHFINDKIGKSQIEKIIVSQEDYNRQPFYGLNQLPTFLSPFSDELMFELMFLKTYLNNYLKLTLQLTPRKDQWIYDGIQVFLMMQYIDEYHSNVKMTGNLANLKLLKSYHFINIDFNEQYNYLYMLMARKNLDQPLNEPKNRLIKFNEQIANKYRAGLSFKYLDSYLENEIVLSSIKEFLELNETYQTNKTDFETILKSKTTKDINWFFKTIIESRDLIDFKFGKIKKTENEVTVKIKNKTKTNVPISLYQLKNDSIISKTWLENIKTDTTFILPRNDVDKLVLNYNNEVPEYNLRNNWKSLRGFLFNHRPLKLNFYKDLEDPYYNQLFYVPEFEFNLYDGIAFGVRFNNKSLLNKPFSFSIAPFYSTNTGKIIGDFSANVDDYIRDDGKLYRIIYSISGNQSHYAPNAKYTRVIPSIQFVFRDPNFRSNKKEVIQIRQLFIDRESAPNTTINKAESKYSVFSVSHLNSQSESTKLFSFYNQVQISNSFGNITSEINYRKLFENNRQLSLRFFAGNFIYRSTKSDLFTFGLDKPADYTFQTNLLGRSESTGLFSQQFVNAEGGFKSILDTRYANQWMTTVNASFNIWNWVQVYGDIGVLKNKFIPAEFVYDSGIHLNLVPDYFELFLPVYSSNGFELNDKNYGQKIRFIVTLSPKTLISLFTRKWF</sequence>
<keyword evidence="2" id="KW-0378">Hydrolase</keyword>
<evidence type="ECO:0000256" key="1">
    <source>
        <dbReference type="SAM" id="SignalP"/>
    </source>
</evidence>
<dbReference type="GO" id="GO:0004177">
    <property type="term" value="F:aminopeptidase activity"/>
    <property type="evidence" value="ECO:0007669"/>
    <property type="project" value="UniProtKB-KW"/>
</dbReference>
<keyword evidence="2" id="KW-0031">Aminopeptidase</keyword>
<keyword evidence="1" id="KW-0732">Signal</keyword>
<evidence type="ECO:0000313" key="2">
    <source>
        <dbReference type="EMBL" id="UOX32890.1"/>
    </source>
</evidence>
<reference evidence="2" key="2">
    <citation type="submission" date="2022-04" db="EMBL/GenBank/DDBJ databases">
        <title>Complete Genome Sequence of Flavobacterium sediminilitoris YSM-43, Isolated from a Tidal Sediment.</title>
        <authorList>
            <person name="Lee P.A."/>
        </authorList>
    </citation>
    <scope>NUCLEOTIDE SEQUENCE</scope>
    <source>
        <strain evidence="2">YSM-43</strain>
    </source>
</reference>
<feature type="chain" id="PRO_5046643100" evidence="1">
    <location>
        <begin position="18"/>
        <end position="940"/>
    </location>
</feature>
<dbReference type="InterPro" id="IPR027268">
    <property type="entry name" value="Peptidase_M4/M1_CTD_sf"/>
</dbReference>
<keyword evidence="3" id="KW-1185">Reference proteome</keyword>
<accession>A0ABY4HJJ9</accession>
<name>A0ABY4HJJ9_9FLAO</name>
<reference evidence="2" key="1">
    <citation type="submission" date="2021-12" db="EMBL/GenBank/DDBJ databases">
        <authorList>
            <person name="Cha I.-T."/>
            <person name="Lee K.-E."/>
            <person name="Park S.-J."/>
        </authorList>
    </citation>
    <scope>NUCLEOTIDE SEQUENCE</scope>
    <source>
        <strain evidence="2">YSM-43</strain>
    </source>
</reference>
<dbReference type="RefSeq" id="WP_246915685.1">
    <property type="nucleotide sequence ID" value="NZ_CP090145.1"/>
</dbReference>
<feature type="signal peptide" evidence="1">
    <location>
        <begin position="1"/>
        <end position="17"/>
    </location>
</feature>
<keyword evidence="2" id="KW-0645">Protease</keyword>
<proteinExistence type="predicted"/>
<gene>
    <name evidence="2" type="ORF">LXD69_12685</name>
</gene>